<dbReference type="InterPro" id="IPR003509">
    <property type="entry name" value="UPF0102_YraN-like"/>
</dbReference>
<evidence type="ECO:0000313" key="4">
    <source>
        <dbReference type="Proteomes" id="UP000017396"/>
    </source>
</evidence>
<organism evidence="3 4">
    <name type="scientific">Gloeobacter kilaueensis (strain ATCC BAA-2537 / CCAP 1431/1 / ULC 316 / JS1)</name>
    <dbReference type="NCBI Taxonomy" id="1183438"/>
    <lineage>
        <taxon>Bacteria</taxon>
        <taxon>Bacillati</taxon>
        <taxon>Cyanobacteriota</taxon>
        <taxon>Cyanophyceae</taxon>
        <taxon>Gloeobacterales</taxon>
        <taxon>Gloeobacteraceae</taxon>
        <taxon>Gloeobacter</taxon>
    </lineage>
</organism>
<keyword evidence="3" id="KW-0255">Endonuclease</keyword>
<name>U5QIV8_GLOK1</name>
<dbReference type="InterPro" id="IPR011335">
    <property type="entry name" value="Restrct_endonuc-II-like"/>
</dbReference>
<dbReference type="eggNOG" id="COG0792">
    <property type="taxonomic scope" value="Bacteria"/>
</dbReference>
<keyword evidence="3" id="KW-0378">Hydrolase</keyword>
<proteinExistence type="inferred from homology"/>
<keyword evidence="4" id="KW-1185">Reference proteome</keyword>
<dbReference type="RefSeq" id="WP_023172720.1">
    <property type="nucleotide sequence ID" value="NC_022600.1"/>
</dbReference>
<dbReference type="KEGG" id="glj:GKIL_1379"/>
<dbReference type="InterPro" id="IPR011856">
    <property type="entry name" value="tRNA_endonuc-like_dom_sf"/>
</dbReference>
<protein>
    <recommendedName>
        <fullName evidence="2">UPF0102 protein GKIL_1379</fullName>
    </recommendedName>
</protein>
<dbReference type="PANTHER" id="PTHR34039:SF1">
    <property type="entry name" value="UPF0102 PROTEIN YRAN"/>
    <property type="match status" value="1"/>
</dbReference>
<gene>
    <name evidence="3" type="primary">yraN</name>
    <name evidence="3" type="ORF">GKIL_1379</name>
</gene>
<dbReference type="HAMAP" id="MF_00048">
    <property type="entry name" value="UPF0102"/>
    <property type="match status" value="1"/>
</dbReference>
<sequence length="124" mass="13453">MDRRHLLALQAETLVAGWLAASGGLILARRWRCRGGEIDLVARSGALLLFVEVKARSQGSWDSAGLEAVGATKRRRISRAAELYLIAHPDQARLACRFDVALVAIAPGGHLQITSYIEAAFELC</sequence>
<evidence type="ECO:0000313" key="3">
    <source>
        <dbReference type="EMBL" id="AGY57625.1"/>
    </source>
</evidence>
<dbReference type="Pfam" id="PF02021">
    <property type="entry name" value="UPF0102"/>
    <property type="match status" value="1"/>
</dbReference>
<keyword evidence="3" id="KW-0540">Nuclease</keyword>
<accession>U5QIV8</accession>
<dbReference type="Proteomes" id="UP000017396">
    <property type="component" value="Chromosome"/>
</dbReference>
<evidence type="ECO:0000256" key="1">
    <source>
        <dbReference type="ARBA" id="ARBA00006738"/>
    </source>
</evidence>
<dbReference type="Gene3D" id="3.40.1350.10">
    <property type="match status" value="1"/>
</dbReference>
<dbReference type="PANTHER" id="PTHR34039">
    <property type="entry name" value="UPF0102 PROTEIN YRAN"/>
    <property type="match status" value="1"/>
</dbReference>
<dbReference type="GO" id="GO:0004519">
    <property type="term" value="F:endonuclease activity"/>
    <property type="evidence" value="ECO:0007669"/>
    <property type="project" value="UniProtKB-KW"/>
</dbReference>
<dbReference type="CDD" id="cd20736">
    <property type="entry name" value="PoNe_Nuclease"/>
    <property type="match status" value="1"/>
</dbReference>
<dbReference type="HOGENOM" id="CLU_115353_3_0_3"/>
<reference evidence="3 4" key="1">
    <citation type="journal article" date="2013" name="PLoS ONE">
        <title>Cultivation and Complete Genome Sequencing of Gloeobacter kilaueensis sp. nov., from a Lava Cave in Kilauea Caldera, Hawai'i.</title>
        <authorList>
            <person name="Saw J.H."/>
            <person name="Schatz M."/>
            <person name="Brown M.V."/>
            <person name="Kunkel D.D."/>
            <person name="Foster J.S."/>
            <person name="Shick H."/>
            <person name="Christensen S."/>
            <person name="Hou S."/>
            <person name="Wan X."/>
            <person name="Donachie S.P."/>
        </authorList>
    </citation>
    <scope>NUCLEOTIDE SEQUENCE [LARGE SCALE GENOMIC DNA]</scope>
    <source>
        <strain evidence="4">JS</strain>
    </source>
</reference>
<dbReference type="EMBL" id="CP003587">
    <property type="protein sequence ID" value="AGY57625.1"/>
    <property type="molecule type" value="Genomic_DNA"/>
</dbReference>
<dbReference type="SUPFAM" id="SSF52980">
    <property type="entry name" value="Restriction endonuclease-like"/>
    <property type="match status" value="1"/>
</dbReference>
<comment type="similarity">
    <text evidence="1 2">Belongs to the UPF0102 family.</text>
</comment>
<dbReference type="NCBIfam" id="TIGR00252">
    <property type="entry name" value="YraN family protein"/>
    <property type="match status" value="1"/>
</dbReference>
<dbReference type="STRING" id="1183438.GKIL_1379"/>
<dbReference type="GO" id="GO:0003676">
    <property type="term" value="F:nucleic acid binding"/>
    <property type="evidence" value="ECO:0007669"/>
    <property type="project" value="InterPro"/>
</dbReference>
<evidence type="ECO:0000256" key="2">
    <source>
        <dbReference type="HAMAP-Rule" id="MF_00048"/>
    </source>
</evidence>
<dbReference type="OrthoDB" id="9802516at2"/>
<dbReference type="AlphaFoldDB" id="U5QIV8"/>